<feature type="region of interest" description="Disordered" evidence="1">
    <location>
        <begin position="63"/>
        <end position="104"/>
    </location>
</feature>
<keyword evidence="3" id="KW-1185">Reference proteome</keyword>
<evidence type="ECO:0000256" key="1">
    <source>
        <dbReference type="SAM" id="MobiDB-lite"/>
    </source>
</evidence>
<evidence type="ECO:0000313" key="2">
    <source>
        <dbReference type="EMBL" id="CAB1452526.1"/>
    </source>
</evidence>
<dbReference type="AlphaFoldDB" id="A0A9N7VHQ4"/>
<accession>A0A9N7VHQ4</accession>
<organism evidence="2 3">
    <name type="scientific">Pleuronectes platessa</name>
    <name type="common">European plaice</name>
    <dbReference type="NCBI Taxonomy" id="8262"/>
    <lineage>
        <taxon>Eukaryota</taxon>
        <taxon>Metazoa</taxon>
        <taxon>Chordata</taxon>
        <taxon>Craniata</taxon>
        <taxon>Vertebrata</taxon>
        <taxon>Euteleostomi</taxon>
        <taxon>Actinopterygii</taxon>
        <taxon>Neopterygii</taxon>
        <taxon>Teleostei</taxon>
        <taxon>Neoteleostei</taxon>
        <taxon>Acanthomorphata</taxon>
        <taxon>Carangaria</taxon>
        <taxon>Pleuronectiformes</taxon>
        <taxon>Pleuronectoidei</taxon>
        <taxon>Pleuronectidae</taxon>
        <taxon>Pleuronectes</taxon>
    </lineage>
</organism>
<name>A0A9N7VHQ4_PLEPL</name>
<sequence>MSPEAALDLRFNKRRSGTSSHFGVRSVTDYSMPFPLTDLFFTAPALAQFQRCGWELECFSTSSDVHQATRPPLLPQRSEVPLGRRKEQKELKKRAENRGQRWLL</sequence>
<feature type="compositionally biased region" description="Basic and acidic residues" evidence="1">
    <location>
        <begin position="82"/>
        <end position="104"/>
    </location>
</feature>
<dbReference type="EMBL" id="CADEAL010004132">
    <property type="protein sequence ID" value="CAB1452526.1"/>
    <property type="molecule type" value="Genomic_DNA"/>
</dbReference>
<gene>
    <name evidence="2" type="ORF">PLEPLA_LOCUS40276</name>
</gene>
<proteinExistence type="predicted"/>
<reference evidence="2" key="1">
    <citation type="submission" date="2020-03" db="EMBL/GenBank/DDBJ databases">
        <authorList>
            <person name="Weist P."/>
        </authorList>
    </citation>
    <scope>NUCLEOTIDE SEQUENCE</scope>
</reference>
<dbReference type="Proteomes" id="UP001153269">
    <property type="component" value="Unassembled WGS sequence"/>
</dbReference>
<evidence type="ECO:0000313" key="3">
    <source>
        <dbReference type="Proteomes" id="UP001153269"/>
    </source>
</evidence>
<protein>
    <submittedName>
        <fullName evidence="2">Uncharacterized protein</fullName>
    </submittedName>
</protein>
<comment type="caution">
    <text evidence="2">The sequence shown here is derived from an EMBL/GenBank/DDBJ whole genome shotgun (WGS) entry which is preliminary data.</text>
</comment>